<dbReference type="Gene3D" id="3.50.50.60">
    <property type="entry name" value="FAD/NAD(P)-binding domain"/>
    <property type="match status" value="2"/>
</dbReference>
<dbReference type="InterPro" id="IPR023753">
    <property type="entry name" value="FAD/NAD-binding_dom"/>
</dbReference>
<dbReference type="EMBL" id="FNDZ01000001">
    <property type="protein sequence ID" value="SDI14674.1"/>
    <property type="molecule type" value="Genomic_DNA"/>
</dbReference>
<proteinExistence type="predicted"/>
<dbReference type="SUPFAM" id="SSF51905">
    <property type="entry name" value="FAD/NAD(P)-binding domain"/>
    <property type="match status" value="1"/>
</dbReference>
<dbReference type="PANTHER" id="PTHR48105">
    <property type="entry name" value="THIOREDOXIN REDUCTASE 1-RELATED-RELATED"/>
    <property type="match status" value="1"/>
</dbReference>
<gene>
    <name evidence="4" type="ORF">SAMN05421804_101790</name>
</gene>
<keyword evidence="2" id="KW-0560">Oxidoreductase</keyword>
<evidence type="ECO:0000256" key="2">
    <source>
        <dbReference type="ARBA" id="ARBA00023002"/>
    </source>
</evidence>
<evidence type="ECO:0000256" key="1">
    <source>
        <dbReference type="ARBA" id="ARBA00022630"/>
    </source>
</evidence>
<dbReference type="RefSeq" id="WP_051651483.1">
    <property type="nucleotide sequence ID" value="NZ_FNDZ01000001.1"/>
</dbReference>
<dbReference type="Proteomes" id="UP000183255">
    <property type="component" value="Unassembled WGS sequence"/>
</dbReference>
<dbReference type="PRINTS" id="PR00469">
    <property type="entry name" value="PNDRDTASEII"/>
</dbReference>
<evidence type="ECO:0000259" key="3">
    <source>
        <dbReference type="Pfam" id="PF07992"/>
    </source>
</evidence>
<dbReference type="GO" id="GO:0016491">
    <property type="term" value="F:oxidoreductase activity"/>
    <property type="evidence" value="ECO:0007669"/>
    <property type="project" value="UniProtKB-KW"/>
</dbReference>
<name>A0A1G8I757_9CLOT</name>
<dbReference type="InterPro" id="IPR036188">
    <property type="entry name" value="FAD/NAD-bd_sf"/>
</dbReference>
<sequence length="328" mass="35266">MSFSFQIDLKKGTVSKDTKKLNPDILYDLLVIGGGPAGLNAALYAKRKGLEVGIITKRKGGLLLDTSVVDNYLGIKEMSGESIADEFLRHVETLEVPIKDDSEVVGYTKDGEEHLLTLYSGEMFKAKTILIATGSNPRHLSVPGEDLYAGKGVAYCAICDAPLFKNKEVLIAGGGNSAVEAALDLAKVATSVTLVHRSQLRADAVLTDKLKDDPKISVHLETQIEEIFGETAMKGIRVLHKDTGKEEELYADGLFIEIGHLPNTGIFKSLLELNDRGEILVDEKNRTSLPGVFAAGDVTTVPYKQIVIAASDGAKAALGVNEYLNSHG</sequence>
<evidence type="ECO:0000313" key="4">
    <source>
        <dbReference type="EMBL" id="SDI14674.1"/>
    </source>
</evidence>
<protein>
    <submittedName>
        <fullName evidence="4">Alkyl hydroperoxide reductase subunit F</fullName>
    </submittedName>
</protein>
<accession>A0A1G8I757</accession>
<dbReference type="Pfam" id="PF07992">
    <property type="entry name" value="Pyr_redox_2"/>
    <property type="match status" value="1"/>
</dbReference>
<keyword evidence="1" id="KW-0285">Flavoprotein</keyword>
<dbReference type="AlphaFoldDB" id="A0A1G8I757"/>
<feature type="domain" description="FAD/NAD(P)-binding" evidence="3">
    <location>
        <begin position="27"/>
        <end position="313"/>
    </location>
</feature>
<dbReference type="InterPro" id="IPR050097">
    <property type="entry name" value="Ferredoxin-NADP_redctase_2"/>
</dbReference>
<evidence type="ECO:0000313" key="5">
    <source>
        <dbReference type="Proteomes" id="UP000183255"/>
    </source>
</evidence>
<dbReference type="PRINTS" id="PR00368">
    <property type="entry name" value="FADPNR"/>
</dbReference>
<reference evidence="4 5" key="1">
    <citation type="submission" date="2016-10" db="EMBL/GenBank/DDBJ databases">
        <authorList>
            <person name="de Groot N.N."/>
        </authorList>
    </citation>
    <scope>NUCLEOTIDE SEQUENCE [LARGE SCALE GENOMIC DNA]</scope>
    <source>
        <strain evidence="4 5">CGMCC 1.5058</strain>
    </source>
</reference>
<organism evidence="4 5">
    <name type="scientific">Proteiniclasticum ruminis</name>
    <dbReference type="NCBI Taxonomy" id="398199"/>
    <lineage>
        <taxon>Bacteria</taxon>
        <taxon>Bacillati</taxon>
        <taxon>Bacillota</taxon>
        <taxon>Clostridia</taxon>
        <taxon>Eubacteriales</taxon>
        <taxon>Clostridiaceae</taxon>
        <taxon>Proteiniclasticum</taxon>
    </lineage>
</organism>